<dbReference type="SMART" id="SM00320">
    <property type="entry name" value="WD40"/>
    <property type="match status" value="1"/>
</dbReference>
<dbReference type="Pfam" id="PF00400">
    <property type="entry name" value="WD40"/>
    <property type="match status" value="1"/>
</dbReference>
<dbReference type="Proteomes" id="UP000663846">
    <property type="component" value="Unassembled WGS sequence"/>
</dbReference>
<dbReference type="PANTHER" id="PTHR19879">
    <property type="entry name" value="TRANSCRIPTION INITIATION FACTOR TFIID"/>
    <property type="match status" value="1"/>
</dbReference>
<dbReference type="AlphaFoldDB" id="A0A8H3GI10"/>
<evidence type="ECO:0000313" key="4">
    <source>
        <dbReference type="EMBL" id="CAE6455081.1"/>
    </source>
</evidence>
<protein>
    <recommendedName>
        <fullName evidence="6">Vegetative incompatibility protein HET-E-1</fullName>
    </recommendedName>
</protein>
<proteinExistence type="predicted"/>
<dbReference type="Gene3D" id="2.130.10.10">
    <property type="entry name" value="YVTN repeat-like/Quinoprotein amine dehydrogenase"/>
    <property type="match status" value="1"/>
</dbReference>
<dbReference type="PROSITE" id="PS00678">
    <property type="entry name" value="WD_REPEATS_1"/>
    <property type="match status" value="1"/>
</dbReference>
<dbReference type="InterPro" id="IPR036322">
    <property type="entry name" value="WD40_repeat_dom_sf"/>
</dbReference>
<dbReference type="SUPFAM" id="SSF50978">
    <property type="entry name" value="WD40 repeat-like"/>
    <property type="match status" value="1"/>
</dbReference>
<comment type="caution">
    <text evidence="4">The sequence shown here is derived from an EMBL/GenBank/DDBJ whole genome shotgun (WGS) entry which is preliminary data.</text>
</comment>
<keyword evidence="2" id="KW-0677">Repeat</keyword>
<organism evidence="4 5">
    <name type="scientific">Rhizoctonia solani</name>
    <dbReference type="NCBI Taxonomy" id="456999"/>
    <lineage>
        <taxon>Eukaryota</taxon>
        <taxon>Fungi</taxon>
        <taxon>Dikarya</taxon>
        <taxon>Basidiomycota</taxon>
        <taxon>Agaricomycotina</taxon>
        <taxon>Agaricomycetes</taxon>
        <taxon>Cantharellales</taxon>
        <taxon>Ceratobasidiaceae</taxon>
        <taxon>Rhizoctonia</taxon>
    </lineage>
</organism>
<evidence type="ECO:0000256" key="3">
    <source>
        <dbReference type="PROSITE-ProRule" id="PRU00221"/>
    </source>
</evidence>
<dbReference type="InterPro" id="IPR015943">
    <property type="entry name" value="WD40/YVTN_repeat-like_dom_sf"/>
</dbReference>
<dbReference type="InterPro" id="IPR001680">
    <property type="entry name" value="WD40_rpt"/>
</dbReference>
<name>A0A8H3GI10_9AGAM</name>
<feature type="non-terminal residue" evidence="4">
    <location>
        <position position="1"/>
    </location>
</feature>
<sequence length="144" mass="16142">RVWDAQSGRLVLGPLKGHTDIINCVQFSPDGSSVVSCSHDCTIRFWDVWSLGTSLQERTSTSAVGDGEVTPELSMKNASDLWSLDDDGWVIDSDGRRLVWVPSDLHTCLALPPTRFIISDQGYYQLKTDGWKTGDRWMECYEAQ</sequence>
<dbReference type="PROSITE" id="PS50082">
    <property type="entry name" value="WD_REPEATS_2"/>
    <property type="match status" value="1"/>
</dbReference>
<dbReference type="InterPro" id="IPR019775">
    <property type="entry name" value="WD40_repeat_CS"/>
</dbReference>
<evidence type="ECO:0008006" key="6">
    <source>
        <dbReference type="Google" id="ProtNLM"/>
    </source>
</evidence>
<evidence type="ECO:0000256" key="2">
    <source>
        <dbReference type="ARBA" id="ARBA00022737"/>
    </source>
</evidence>
<accession>A0A8H3GI10</accession>
<feature type="repeat" description="WD" evidence="3">
    <location>
        <begin position="15"/>
        <end position="48"/>
    </location>
</feature>
<dbReference type="PROSITE" id="PS50294">
    <property type="entry name" value="WD_REPEATS_REGION"/>
    <property type="match status" value="1"/>
</dbReference>
<dbReference type="PANTHER" id="PTHR19879:SF9">
    <property type="entry name" value="TRANSCRIPTION INITIATION FACTOR TFIID SUBUNIT 5"/>
    <property type="match status" value="1"/>
</dbReference>
<evidence type="ECO:0000313" key="5">
    <source>
        <dbReference type="Proteomes" id="UP000663846"/>
    </source>
</evidence>
<keyword evidence="1 3" id="KW-0853">WD repeat</keyword>
<gene>
    <name evidence="4" type="ORF">RDB_LOCUS151041</name>
</gene>
<evidence type="ECO:0000256" key="1">
    <source>
        <dbReference type="ARBA" id="ARBA00022574"/>
    </source>
</evidence>
<reference evidence="4" key="1">
    <citation type="submission" date="2021-01" db="EMBL/GenBank/DDBJ databases">
        <authorList>
            <person name="Kaushik A."/>
        </authorList>
    </citation>
    <scope>NUCLEOTIDE SEQUENCE</scope>
    <source>
        <strain evidence="4">AG1-1C</strain>
    </source>
</reference>
<dbReference type="EMBL" id="CAJMWS010000612">
    <property type="protein sequence ID" value="CAE6455081.1"/>
    <property type="molecule type" value="Genomic_DNA"/>
</dbReference>